<dbReference type="EMBL" id="CZPT02000218">
    <property type="protein sequence ID" value="SCU65131.1"/>
    <property type="molecule type" value="Genomic_DNA"/>
</dbReference>
<organism evidence="12 13">
    <name type="scientific">Trypanosoma equiperdum</name>
    <dbReference type="NCBI Taxonomy" id="5694"/>
    <lineage>
        <taxon>Eukaryota</taxon>
        <taxon>Discoba</taxon>
        <taxon>Euglenozoa</taxon>
        <taxon>Kinetoplastea</taxon>
        <taxon>Metakinetoplastina</taxon>
        <taxon>Trypanosomatida</taxon>
        <taxon>Trypanosomatidae</taxon>
        <taxon>Trypanosoma</taxon>
    </lineage>
</organism>
<feature type="compositionally biased region" description="Basic residues" evidence="9">
    <location>
        <begin position="228"/>
        <end position="247"/>
    </location>
</feature>
<feature type="chain" id="PRO_5009235074" evidence="10">
    <location>
        <begin position="29"/>
        <end position="296"/>
    </location>
</feature>
<evidence type="ECO:0000256" key="10">
    <source>
        <dbReference type="SAM" id="SignalP"/>
    </source>
</evidence>
<feature type="domain" description="Trypanosome variant surface glycoprotein B-type N-terminal" evidence="11">
    <location>
        <begin position="19"/>
        <end position="208"/>
    </location>
</feature>
<name>A0A1G4I0F8_TRYEQ</name>
<dbReference type="GO" id="GO:0005886">
    <property type="term" value="C:plasma membrane"/>
    <property type="evidence" value="ECO:0007669"/>
    <property type="project" value="UniProtKB-SubCell"/>
</dbReference>
<proteinExistence type="predicted"/>
<keyword evidence="8" id="KW-0449">Lipoprotein</keyword>
<evidence type="ECO:0000259" key="11">
    <source>
        <dbReference type="Pfam" id="PF13206"/>
    </source>
</evidence>
<evidence type="ECO:0000256" key="7">
    <source>
        <dbReference type="ARBA" id="ARBA00023180"/>
    </source>
</evidence>
<keyword evidence="6" id="KW-0472">Membrane</keyword>
<dbReference type="GeneID" id="92381553"/>
<keyword evidence="4" id="KW-0336">GPI-anchor</keyword>
<dbReference type="VEuPathDB" id="TriTrypDB:TEOVI_000761900"/>
<comment type="function">
    <text evidence="1">VSG forms a coat on the surface of the parasite. The trypanosome evades the immune response of the host by expressing a series of antigenically distinct VSGs from an estimated 1000 VSG genes.</text>
</comment>
<keyword evidence="3" id="KW-1003">Cell membrane</keyword>
<feature type="signal peptide" evidence="10">
    <location>
        <begin position="1"/>
        <end position="28"/>
    </location>
</feature>
<dbReference type="InterPro" id="IPR025932">
    <property type="entry name" value="Trypano_VSG_B_N_dom"/>
</dbReference>
<keyword evidence="5 10" id="KW-0732">Signal</keyword>
<sequence length="296" mass="32471">MQSKLSTLPAAQTFFLLRLAITLHVSDATIETGDNGAYYAAACSIVNMLEAATKIAGDANAVDSLLGDINAINLSAAEPAFKMLINHDKDWADSAAKKEAGTKRFASDWEKRYGSWREAAVKIKNNEAAYSEFKREKISTAAKKTVTEVAVEAAKVAAAKEITDKQTKIQEMQTKAQTALYGSVTGTDDEQAPDLSDHVNSCGQTNGNGGDPSRGESTNGPRLYVREGRRRHRQILLRRLRRRRRHSMANSSRQPNYLKSTQATLRKPLPDNSTDHSDINNSRSALSLFKLKSTGK</sequence>
<evidence type="ECO:0000256" key="5">
    <source>
        <dbReference type="ARBA" id="ARBA00022729"/>
    </source>
</evidence>
<evidence type="ECO:0000256" key="4">
    <source>
        <dbReference type="ARBA" id="ARBA00022622"/>
    </source>
</evidence>
<comment type="caution">
    <text evidence="12">The sequence shown here is derived from an EMBL/GenBank/DDBJ whole genome shotgun (WGS) entry which is preliminary data.</text>
</comment>
<evidence type="ECO:0000256" key="6">
    <source>
        <dbReference type="ARBA" id="ARBA00023136"/>
    </source>
</evidence>
<dbReference type="RefSeq" id="XP_067076784.1">
    <property type="nucleotide sequence ID" value="XM_067220683.1"/>
</dbReference>
<keyword evidence="7" id="KW-0325">Glycoprotein</keyword>
<dbReference type="AlphaFoldDB" id="A0A1G4I0F8"/>
<evidence type="ECO:0000256" key="8">
    <source>
        <dbReference type="ARBA" id="ARBA00023288"/>
    </source>
</evidence>
<feature type="compositionally biased region" description="Polar residues" evidence="9">
    <location>
        <begin position="248"/>
        <end position="264"/>
    </location>
</feature>
<comment type="subcellular location">
    <subcellularLocation>
        <location evidence="2">Cell membrane</location>
        <topology evidence="2">Lipid-anchor</topology>
        <topology evidence="2">GPI-anchor</topology>
    </subcellularLocation>
</comment>
<dbReference type="Pfam" id="PF13206">
    <property type="entry name" value="VSG_B"/>
    <property type="match status" value="1"/>
</dbReference>
<evidence type="ECO:0000313" key="12">
    <source>
        <dbReference type="EMBL" id="SCU65131.1"/>
    </source>
</evidence>
<keyword evidence="13" id="KW-1185">Reference proteome</keyword>
<evidence type="ECO:0000313" key="13">
    <source>
        <dbReference type="Proteomes" id="UP000195570"/>
    </source>
</evidence>
<evidence type="ECO:0000256" key="9">
    <source>
        <dbReference type="SAM" id="MobiDB-lite"/>
    </source>
</evidence>
<accession>A0A1G4I0F8</accession>
<reference evidence="12" key="1">
    <citation type="submission" date="2016-09" db="EMBL/GenBank/DDBJ databases">
        <authorList>
            <person name="Hebert L."/>
            <person name="Moumen B."/>
        </authorList>
    </citation>
    <scope>NUCLEOTIDE SEQUENCE [LARGE SCALE GENOMIC DNA]</scope>
    <source>
        <strain evidence="12">OVI</strain>
    </source>
</reference>
<feature type="region of interest" description="Disordered" evidence="9">
    <location>
        <begin position="185"/>
        <end position="281"/>
    </location>
</feature>
<protein>
    <submittedName>
        <fullName evidence="12">Trypanosomal VSG domain containing protein, putative</fullName>
    </submittedName>
</protein>
<evidence type="ECO:0000256" key="2">
    <source>
        <dbReference type="ARBA" id="ARBA00004609"/>
    </source>
</evidence>
<evidence type="ECO:0000256" key="1">
    <source>
        <dbReference type="ARBA" id="ARBA00002523"/>
    </source>
</evidence>
<evidence type="ECO:0000256" key="3">
    <source>
        <dbReference type="ARBA" id="ARBA00022475"/>
    </source>
</evidence>
<gene>
    <name evidence="12" type="ORF">TEOVI_000761900</name>
</gene>
<dbReference type="GO" id="GO:0098552">
    <property type="term" value="C:side of membrane"/>
    <property type="evidence" value="ECO:0007669"/>
    <property type="project" value="UniProtKB-KW"/>
</dbReference>
<dbReference type="Proteomes" id="UP000195570">
    <property type="component" value="Unassembled WGS sequence"/>
</dbReference>